<reference evidence="6 7" key="2">
    <citation type="journal article" date="2018" name="Nat. Biotechnol.">
        <title>A standardized bacterial taxonomy based on genome phylogeny substantially revises the tree of life.</title>
        <authorList>
            <person name="Parks D.H."/>
            <person name="Chuvochina M."/>
            <person name="Waite D.W."/>
            <person name="Rinke C."/>
            <person name="Skarshewski A."/>
            <person name="Chaumeil P.A."/>
            <person name="Hugenholtz P."/>
        </authorList>
    </citation>
    <scope>NUCLEOTIDE SEQUENCE [LARGE SCALE GENOMIC DNA]</scope>
    <source>
        <strain evidence="4">UBA11621</strain>
        <strain evidence="3">UBA11978</strain>
    </source>
</reference>
<dbReference type="STRING" id="589873.EP12_12690"/>
<dbReference type="KEGG" id="aal:EP13_12055"/>
<evidence type="ECO:0000313" key="6">
    <source>
        <dbReference type="Proteomes" id="UP000263517"/>
    </source>
</evidence>
<dbReference type="PATRIC" id="fig|589873.4.peg.2743"/>
<protein>
    <recommendedName>
        <fullName evidence="1">DUF8198 domain-containing protein</fullName>
    </recommendedName>
</protein>
<name>A0A075P7T0_9ALTE</name>
<dbReference type="EMBL" id="DONK01000236">
    <property type="protein sequence ID" value="HBU52589.1"/>
    <property type="molecule type" value="Genomic_DNA"/>
</dbReference>
<feature type="domain" description="DUF8198" evidence="1">
    <location>
        <begin position="19"/>
        <end position="223"/>
    </location>
</feature>
<dbReference type="OrthoDB" id="7957365at2"/>
<dbReference type="EMBL" id="DNAN01000435">
    <property type="protein sequence ID" value="HAW76467.1"/>
    <property type="molecule type" value="Genomic_DNA"/>
</dbReference>
<sequence>MAQEIVKHIHRVNALRDMANQLNIMPLIHQLQDWQCQRLLVSHDDLAQQKRYQKAMAFFVEELYGPKDFSQRDADLVRVIPKLAKVLPDKAMNAMDDALSLNALSFDLDMAMAQYMDANYPGEPIHRDSYAQAYRHIGRAEDRAHQIAIISHLGDQLADVIKIRGIGMLISLSRRPAKLAGLLALHEFLERGFNAFKAIGDVQSFIQPVLMREKALMQTLLDDTVKLPEQNPLPVV</sequence>
<dbReference type="EMBL" id="CP008849">
    <property type="protein sequence ID" value="AIF99357.1"/>
    <property type="molecule type" value="Genomic_DNA"/>
</dbReference>
<dbReference type="NCBIfam" id="NF047641">
    <property type="entry name" value="FFLEE_fam"/>
    <property type="match status" value="1"/>
</dbReference>
<dbReference type="InterPro" id="IPR058063">
    <property type="entry name" value="FFLEE_fam"/>
</dbReference>
<dbReference type="RefSeq" id="WP_044057455.1">
    <property type="nucleotide sequence ID" value="NZ_CAJXAX010000013.1"/>
</dbReference>
<reference evidence="2 5" key="1">
    <citation type="submission" date="2014-06" db="EMBL/GenBank/DDBJ databases">
        <title>Genomes of Alteromonas australica, a world apart.</title>
        <authorList>
            <person name="Gonzaga A."/>
            <person name="Lopez-Perez M."/>
            <person name="Rodriguez-Valera F."/>
        </authorList>
    </citation>
    <scope>NUCLEOTIDE SEQUENCE [LARGE SCALE GENOMIC DNA]</scope>
    <source>
        <strain evidence="2 5">H 17</strain>
    </source>
</reference>
<evidence type="ECO:0000313" key="4">
    <source>
        <dbReference type="EMBL" id="HBU52589.1"/>
    </source>
</evidence>
<evidence type="ECO:0000313" key="7">
    <source>
        <dbReference type="Proteomes" id="UP000264779"/>
    </source>
</evidence>
<dbReference type="AlphaFoldDB" id="A0A075P7T0"/>
<dbReference type="eggNOG" id="ENOG5031R3M">
    <property type="taxonomic scope" value="Bacteria"/>
</dbReference>
<evidence type="ECO:0000313" key="5">
    <source>
        <dbReference type="Proteomes" id="UP000056090"/>
    </source>
</evidence>
<evidence type="ECO:0000313" key="2">
    <source>
        <dbReference type="EMBL" id="AIF99357.1"/>
    </source>
</evidence>
<accession>A0A075P7T0</accession>
<gene>
    <name evidence="3" type="ORF">DCW74_12135</name>
    <name evidence="4" type="ORF">DEB45_15160</name>
    <name evidence="2" type="ORF">EP13_12055</name>
</gene>
<organism evidence="2 5">
    <name type="scientific">Alteromonas australica</name>
    <dbReference type="NCBI Taxonomy" id="589873"/>
    <lineage>
        <taxon>Bacteria</taxon>
        <taxon>Pseudomonadati</taxon>
        <taxon>Pseudomonadota</taxon>
        <taxon>Gammaproteobacteria</taxon>
        <taxon>Alteromonadales</taxon>
        <taxon>Alteromonadaceae</taxon>
        <taxon>Alteromonas/Salinimonas group</taxon>
        <taxon>Alteromonas</taxon>
    </lineage>
</organism>
<dbReference type="GeneID" id="78255636"/>
<dbReference type="Proteomes" id="UP000056090">
    <property type="component" value="Chromosome"/>
</dbReference>
<dbReference type="KEGG" id="aaus:EP12_12690"/>
<dbReference type="Proteomes" id="UP000264779">
    <property type="component" value="Unassembled WGS sequence"/>
</dbReference>
<dbReference type="InterPro" id="IPR058511">
    <property type="entry name" value="DUF8198"/>
</dbReference>
<evidence type="ECO:0000259" key="1">
    <source>
        <dbReference type="Pfam" id="PF26621"/>
    </source>
</evidence>
<dbReference type="Pfam" id="PF26621">
    <property type="entry name" value="DUF8198"/>
    <property type="match status" value="1"/>
</dbReference>
<proteinExistence type="predicted"/>
<dbReference type="Proteomes" id="UP000263517">
    <property type="component" value="Unassembled WGS sequence"/>
</dbReference>
<evidence type="ECO:0000313" key="3">
    <source>
        <dbReference type="EMBL" id="HAW76467.1"/>
    </source>
</evidence>
<keyword evidence="5" id="KW-1185">Reference proteome</keyword>